<evidence type="ECO:0000256" key="2">
    <source>
        <dbReference type="ARBA" id="ARBA00022884"/>
    </source>
</evidence>
<gene>
    <name evidence="7" type="ORF">FSW04_20415</name>
</gene>
<evidence type="ECO:0000313" key="8">
    <source>
        <dbReference type="Proteomes" id="UP000321805"/>
    </source>
</evidence>
<dbReference type="EMBL" id="CP042430">
    <property type="protein sequence ID" value="QEC49705.1"/>
    <property type="molecule type" value="Genomic_DNA"/>
</dbReference>
<name>A0A5B8U9K8_9ACTN</name>
<accession>A0A5B8U9K8</accession>
<dbReference type="CDD" id="cd00165">
    <property type="entry name" value="S4"/>
    <property type="match status" value="1"/>
</dbReference>
<organism evidence="7 8">
    <name type="scientific">Baekduia soli</name>
    <dbReference type="NCBI Taxonomy" id="496014"/>
    <lineage>
        <taxon>Bacteria</taxon>
        <taxon>Bacillati</taxon>
        <taxon>Actinomycetota</taxon>
        <taxon>Thermoleophilia</taxon>
        <taxon>Solirubrobacterales</taxon>
        <taxon>Baekduiaceae</taxon>
        <taxon>Baekduia</taxon>
    </lineage>
</organism>
<comment type="similarity">
    <text evidence="1">Belongs to the HSP15 family.</text>
</comment>
<keyword evidence="3" id="KW-0238">DNA-binding</keyword>
<proteinExistence type="inferred from homology"/>
<keyword evidence="8" id="KW-1185">Reference proteome</keyword>
<dbReference type="SMART" id="SM00363">
    <property type="entry name" value="S4"/>
    <property type="match status" value="1"/>
</dbReference>
<evidence type="ECO:0000256" key="5">
    <source>
        <dbReference type="SAM" id="MobiDB-lite"/>
    </source>
</evidence>
<sequence>MDDECGALRVDKWLWVARLVKTRALGAEAVRGGRVQVNGRAIKPSKDVRPGDRLQITTGPVRRDVEVLGIAPRRGPASEAALLYRETAESAAAREEYAAQRRLGHELAAERGGRPTKRDRRRYEQSRRG</sequence>
<dbReference type="Gene3D" id="3.10.290.10">
    <property type="entry name" value="RNA-binding S4 domain"/>
    <property type="match status" value="1"/>
</dbReference>
<reference evidence="7 8" key="1">
    <citation type="journal article" date="2018" name="J. Microbiol.">
        <title>Baekduia soli gen. nov., sp. nov., a novel bacterium isolated from the soil of Baekdu Mountain and proposal of a novel family name, Baekduiaceae fam. nov.</title>
        <authorList>
            <person name="An D.S."/>
            <person name="Siddiqi M.Z."/>
            <person name="Kim K.H."/>
            <person name="Yu H.S."/>
            <person name="Im W.T."/>
        </authorList>
    </citation>
    <scope>NUCLEOTIDE SEQUENCE [LARGE SCALE GENOMIC DNA]</scope>
    <source>
        <strain evidence="7 8">BR7-21</strain>
    </source>
</reference>
<dbReference type="GO" id="GO:0043023">
    <property type="term" value="F:ribosomal large subunit binding"/>
    <property type="evidence" value="ECO:0007669"/>
    <property type="project" value="InterPro"/>
</dbReference>
<feature type="region of interest" description="Disordered" evidence="5">
    <location>
        <begin position="103"/>
        <end position="129"/>
    </location>
</feature>
<dbReference type="InterPro" id="IPR002942">
    <property type="entry name" value="S4_RNA-bd"/>
</dbReference>
<dbReference type="PIRSF" id="PIRSF016821">
    <property type="entry name" value="HSP15"/>
    <property type="match status" value="1"/>
</dbReference>
<dbReference type="SUPFAM" id="SSF55174">
    <property type="entry name" value="Alpha-L RNA-binding motif"/>
    <property type="match status" value="1"/>
</dbReference>
<evidence type="ECO:0000256" key="4">
    <source>
        <dbReference type="PROSITE-ProRule" id="PRU00182"/>
    </source>
</evidence>
<dbReference type="Pfam" id="PF01479">
    <property type="entry name" value="S4"/>
    <property type="match status" value="1"/>
</dbReference>
<evidence type="ECO:0000256" key="3">
    <source>
        <dbReference type="ARBA" id="ARBA00023125"/>
    </source>
</evidence>
<dbReference type="Proteomes" id="UP000321805">
    <property type="component" value="Chromosome"/>
</dbReference>
<dbReference type="AlphaFoldDB" id="A0A5B8U9K8"/>
<feature type="compositionally biased region" description="Basic and acidic residues" evidence="5">
    <location>
        <begin position="103"/>
        <end position="113"/>
    </location>
</feature>
<dbReference type="GO" id="GO:0003727">
    <property type="term" value="F:single-stranded RNA binding"/>
    <property type="evidence" value="ECO:0007669"/>
    <property type="project" value="InterPro"/>
</dbReference>
<dbReference type="RefSeq" id="WP_146922070.1">
    <property type="nucleotide sequence ID" value="NZ_CP042430.1"/>
</dbReference>
<feature type="domain" description="RNA-binding S4" evidence="6">
    <location>
        <begin position="8"/>
        <end position="69"/>
    </location>
</feature>
<dbReference type="KEGG" id="bsol:FSW04_20415"/>
<dbReference type="GO" id="GO:0034605">
    <property type="term" value="P:cellular response to heat"/>
    <property type="evidence" value="ECO:0007669"/>
    <property type="project" value="InterPro"/>
</dbReference>
<keyword evidence="2 4" id="KW-0694">RNA-binding</keyword>
<dbReference type="GO" id="GO:0003677">
    <property type="term" value="F:DNA binding"/>
    <property type="evidence" value="ECO:0007669"/>
    <property type="project" value="UniProtKB-KW"/>
</dbReference>
<dbReference type="InterPro" id="IPR036986">
    <property type="entry name" value="S4_RNA-bd_sf"/>
</dbReference>
<protein>
    <submittedName>
        <fullName evidence="7">RNA-binding S4 domain-containing protein</fullName>
    </submittedName>
</protein>
<evidence type="ECO:0000313" key="7">
    <source>
        <dbReference type="EMBL" id="QEC49705.1"/>
    </source>
</evidence>
<evidence type="ECO:0000259" key="6">
    <source>
        <dbReference type="SMART" id="SM00363"/>
    </source>
</evidence>
<dbReference type="PROSITE" id="PS50889">
    <property type="entry name" value="S4"/>
    <property type="match status" value="1"/>
</dbReference>
<evidence type="ECO:0000256" key="1">
    <source>
        <dbReference type="ARBA" id="ARBA00008396"/>
    </source>
</evidence>
<dbReference type="OrthoDB" id="9797176at2"/>
<dbReference type="InterPro" id="IPR025708">
    <property type="entry name" value="HSP15"/>
</dbReference>